<gene>
    <name evidence="3" type="ORF">B0H16DRAFT_1721985</name>
</gene>
<keyword evidence="4" id="KW-1185">Reference proteome</keyword>
<reference evidence="3" key="1">
    <citation type="submission" date="2023-03" db="EMBL/GenBank/DDBJ databases">
        <title>Massive genome expansion in bonnet fungi (Mycena s.s.) driven by repeated elements and novel gene families across ecological guilds.</title>
        <authorList>
            <consortium name="Lawrence Berkeley National Laboratory"/>
            <person name="Harder C.B."/>
            <person name="Miyauchi S."/>
            <person name="Viragh M."/>
            <person name="Kuo A."/>
            <person name="Thoen E."/>
            <person name="Andreopoulos B."/>
            <person name="Lu D."/>
            <person name="Skrede I."/>
            <person name="Drula E."/>
            <person name="Henrissat B."/>
            <person name="Morin E."/>
            <person name="Kohler A."/>
            <person name="Barry K."/>
            <person name="LaButti K."/>
            <person name="Morin E."/>
            <person name="Salamov A."/>
            <person name="Lipzen A."/>
            <person name="Mereny Z."/>
            <person name="Hegedus B."/>
            <person name="Baldrian P."/>
            <person name="Stursova M."/>
            <person name="Weitz H."/>
            <person name="Taylor A."/>
            <person name="Grigoriev I.V."/>
            <person name="Nagy L.G."/>
            <person name="Martin F."/>
            <person name="Kauserud H."/>
        </authorList>
    </citation>
    <scope>NUCLEOTIDE SEQUENCE</scope>
    <source>
        <strain evidence="3">CBHHK182m</strain>
    </source>
</reference>
<dbReference type="Proteomes" id="UP001215598">
    <property type="component" value="Unassembled WGS sequence"/>
</dbReference>
<dbReference type="AlphaFoldDB" id="A0AAD7NE05"/>
<sequence length="295" mass="32961">MRKTTKAVLTVLYIFLLGYAMLGYISARVFFSYLFTVYLYLVVGITLLGIVQTAVITPLDRALNEDERVPELNPAPVRRPHDEESLIHSPDSDPEDTEPYGGFCDEISVIGATLLAFVAASMFVTAAAIRPAGTSVLLGAYQVLKRVVQRTAAVLLGPPLVIFAPILLLWINVTRIGDDPHNSLWYKNSTIYRRITTAVFVYLLVIEGIILWRPPAFEAVLAHLAWQASILSPFFDWLGFGAYPLTLLWFLTDRVGVYLLHRGKKYLRAHGLAKPAKPTTATPIKKDYIDFTSFE</sequence>
<feature type="region of interest" description="Disordered" evidence="1">
    <location>
        <begin position="70"/>
        <end position="97"/>
    </location>
</feature>
<feature type="transmembrane region" description="Helical" evidence="2">
    <location>
        <begin position="150"/>
        <end position="171"/>
    </location>
</feature>
<name>A0AAD7NE05_9AGAR</name>
<organism evidence="3 4">
    <name type="scientific">Mycena metata</name>
    <dbReference type="NCBI Taxonomy" id="1033252"/>
    <lineage>
        <taxon>Eukaryota</taxon>
        <taxon>Fungi</taxon>
        <taxon>Dikarya</taxon>
        <taxon>Basidiomycota</taxon>
        <taxon>Agaricomycotina</taxon>
        <taxon>Agaricomycetes</taxon>
        <taxon>Agaricomycetidae</taxon>
        <taxon>Agaricales</taxon>
        <taxon>Marasmiineae</taxon>
        <taxon>Mycenaceae</taxon>
        <taxon>Mycena</taxon>
    </lineage>
</organism>
<proteinExistence type="predicted"/>
<evidence type="ECO:0000313" key="3">
    <source>
        <dbReference type="EMBL" id="KAJ7755820.1"/>
    </source>
</evidence>
<feature type="transmembrane region" description="Helical" evidence="2">
    <location>
        <begin position="6"/>
        <end position="25"/>
    </location>
</feature>
<evidence type="ECO:0000313" key="4">
    <source>
        <dbReference type="Proteomes" id="UP001215598"/>
    </source>
</evidence>
<dbReference type="EMBL" id="JARKIB010000048">
    <property type="protein sequence ID" value="KAJ7755820.1"/>
    <property type="molecule type" value="Genomic_DNA"/>
</dbReference>
<comment type="caution">
    <text evidence="3">The sequence shown here is derived from an EMBL/GenBank/DDBJ whole genome shotgun (WGS) entry which is preliminary data.</text>
</comment>
<protein>
    <submittedName>
        <fullName evidence="3">Uncharacterized protein</fullName>
    </submittedName>
</protein>
<feature type="transmembrane region" description="Helical" evidence="2">
    <location>
        <begin position="241"/>
        <end position="260"/>
    </location>
</feature>
<evidence type="ECO:0000256" key="2">
    <source>
        <dbReference type="SAM" id="Phobius"/>
    </source>
</evidence>
<feature type="transmembrane region" description="Helical" evidence="2">
    <location>
        <begin position="37"/>
        <end position="56"/>
    </location>
</feature>
<keyword evidence="2" id="KW-0472">Membrane</keyword>
<feature type="transmembrane region" description="Helical" evidence="2">
    <location>
        <begin position="191"/>
        <end position="212"/>
    </location>
</feature>
<keyword evidence="2" id="KW-1133">Transmembrane helix</keyword>
<evidence type="ECO:0000256" key="1">
    <source>
        <dbReference type="SAM" id="MobiDB-lite"/>
    </source>
</evidence>
<feature type="transmembrane region" description="Helical" evidence="2">
    <location>
        <begin position="107"/>
        <end position="129"/>
    </location>
</feature>
<accession>A0AAD7NE05</accession>
<keyword evidence="2" id="KW-0812">Transmembrane</keyword>